<dbReference type="InterPro" id="IPR048987">
    <property type="entry name" value="PIN-TPR-GreABC"/>
</dbReference>
<protein>
    <recommendedName>
        <fullName evidence="2">PIN domain-containing protein</fullName>
    </recommendedName>
</protein>
<evidence type="ECO:0000313" key="3">
    <source>
        <dbReference type="EMBL" id="MDY0748700.1"/>
    </source>
</evidence>
<organism evidence="3 4">
    <name type="scientific">Roseateles agri</name>
    <dbReference type="NCBI Taxonomy" id="3098619"/>
    <lineage>
        <taxon>Bacteria</taxon>
        <taxon>Pseudomonadati</taxon>
        <taxon>Pseudomonadota</taxon>
        <taxon>Betaproteobacteria</taxon>
        <taxon>Burkholderiales</taxon>
        <taxon>Sphaerotilaceae</taxon>
        <taxon>Roseateles</taxon>
    </lineage>
</organism>
<sequence>MQHEITKPTDDSAFEDMCARVYGEVFQDATPKINGRRGQAQAGVDVFVNSAAGRVGIQAKRYVDGALTLKDVEAEVSKADKGKAPIVRLIVATTAASDVKLLRAVQARSDRRVAAGQFSVDIEFWDDICRHIRGSAKLQRDYAPNSPGATFDEMREGQRALHAASMRMESKIDVLAGLPAGRPDSVNTYMSGQLDAINEQLKACRFKDASEQVKRIGANMELLDAHQQARWYVQRGFCAWHLDDEQAAAQDFLKAAQLYPDDEKMAAAGIRGLLMTGDPAGALAAGGAAVGKFPASAHVWTAYANARLANDDKVTYAPAALKTNCDVLQMLALGRKAAGDIDGALETIAAALDLPEAGFFARRNALALAVEAATQNAYGAFVVPPGKIRSTLERAVAEFAPRRDRLWSIQSATSRDDAVVQLGFALILLGQPEEALKVFDEAQHADAVSPRLKRVALEAYRRLDRLDELIANGRAWIEALDEDALILLGEVAADSGDVALVDAVARRIRNVPRSSAASLDVLSALRWVALWQSKDGRAQALREVQEANLATTDSLPLICAGARVLHHSDLETERDAAIERGRVLVKSAEGAQPALQFADLLFATGNFSEAATFYEQHAPKNPQSELQVRLLTAYVRGGARKKAKELLASMPGDWAADDDVRRQALELGQQAADWEFLIPLAERQRERAPNSSGAWLLNLYLDLKTGKMLRFHQDLEALPRDLKGVPRQIGQVAALELKYDRQLAGMKRLFRMFRQNMDDVEAASAFFICIVAGRGDLPDMEDSLPEVAPGSTVHLQDEFGGKLTVSIDPIDVGPLTARDGFYPHDHHEVQALLGAPAGAVVELPAGLGMTRKYTVAGILSTYRHALHIAQSKLHSSISTDAAVTSVPVPSTEEGADFSHMHEVLKRQSAHAKAVMDAYRDGPLTLGLFARMLGRSATEVVAGWPNIGPSMFVCNGTMDERKAVSELLDRVDAVYVIDAVTIAELVWLRAQDALAVFPKLYCTTKTLETLEAGLEEIKTDRARGTIYDDDGVMRFEKFDERRNEKRLESRQAMVDVVGKYCQVVPAYGPDVLPEGMEQAEDTLEAEEYSVLLLVAELGATLMTVDGRLAQLAQATFKTQTIWPQPLLVNAVAKEIIAPTAYRMAILQEFIGNRSFISITAIDLSMMIMQGGYFLHGGLQKFKEYLASPIADIAGAIQIAFDFMRLQAAQNTQIKAFSELLGHIVEAIARHPECDARQLQNQLEGLIQDLTFAAAGEPMLYPLAEVRRGGSLRAILELLGASVKDALDLASLPERRRAIKLRTLKCTRIPYLVFDGTVPEPESASPSTVGGAAAAPPSEAAASEGRRIEEAYLIDAREIQGPADVDG</sequence>
<dbReference type="RefSeq" id="WP_320426667.1">
    <property type="nucleotide sequence ID" value="NZ_JAXCLA010000011.1"/>
</dbReference>
<accession>A0ABU5DQV2</accession>
<feature type="region of interest" description="Disordered" evidence="1">
    <location>
        <begin position="1318"/>
        <end position="1342"/>
    </location>
</feature>
<feature type="compositionally biased region" description="Low complexity" evidence="1">
    <location>
        <begin position="1330"/>
        <end position="1341"/>
    </location>
</feature>
<dbReference type="SUPFAM" id="SSF48452">
    <property type="entry name" value="TPR-like"/>
    <property type="match status" value="1"/>
</dbReference>
<evidence type="ECO:0000313" key="4">
    <source>
        <dbReference type="Proteomes" id="UP001285263"/>
    </source>
</evidence>
<evidence type="ECO:0000259" key="2">
    <source>
        <dbReference type="Pfam" id="PF20698"/>
    </source>
</evidence>
<dbReference type="InterPro" id="IPR011990">
    <property type="entry name" value="TPR-like_helical_dom_sf"/>
</dbReference>
<dbReference type="Pfam" id="PF20698">
    <property type="entry name" value="PIN-TPR-GreABC"/>
    <property type="match status" value="1"/>
</dbReference>
<reference evidence="3 4" key="1">
    <citation type="submission" date="2023-11" db="EMBL/GenBank/DDBJ databases">
        <title>Paucibacter sp. nov., isolated from fresh soil in Korea.</title>
        <authorList>
            <person name="Le N.T.T."/>
        </authorList>
    </citation>
    <scope>NUCLEOTIDE SEQUENCE [LARGE SCALE GENOMIC DNA]</scope>
    <source>
        <strain evidence="3 4">R3-3</strain>
    </source>
</reference>
<gene>
    <name evidence="3" type="ORF">SNE35_29650</name>
</gene>
<dbReference type="Proteomes" id="UP001285263">
    <property type="component" value="Unassembled WGS sequence"/>
</dbReference>
<dbReference type="EMBL" id="JAXCLA010000011">
    <property type="protein sequence ID" value="MDY0748700.1"/>
    <property type="molecule type" value="Genomic_DNA"/>
</dbReference>
<name>A0ABU5DQV2_9BURK</name>
<dbReference type="Gene3D" id="1.25.40.10">
    <property type="entry name" value="Tetratricopeptide repeat domain"/>
    <property type="match status" value="1"/>
</dbReference>
<proteinExistence type="predicted"/>
<keyword evidence="4" id="KW-1185">Reference proteome</keyword>
<dbReference type="InterPro" id="IPR019734">
    <property type="entry name" value="TPR_rpt"/>
</dbReference>
<feature type="domain" description="PIN" evidence="2">
    <location>
        <begin position="975"/>
        <end position="1113"/>
    </location>
</feature>
<comment type="caution">
    <text evidence="3">The sequence shown here is derived from an EMBL/GenBank/DDBJ whole genome shotgun (WGS) entry which is preliminary data.</text>
</comment>
<dbReference type="SMART" id="SM00028">
    <property type="entry name" value="TPR"/>
    <property type="match status" value="3"/>
</dbReference>
<evidence type="ECO:0000256" key="1">
    <source>
        <dbReference type="SAM" id="MobiDB-lite"/>
    </source>
</evidence>